<dbReference type="Gene3D" id="3.30.565.40">
    <property type="entry name" value="Fervidobacterium nodosum Rt17-B1 like"/>
    <property type="match status" value="1"/>
</dbReference>
<dbReference type="EMBL" id="ATAE01000054">
    <property type="protein sequence ID" value="ERN51505.1"/>
    <property type="molecule type" value="Genomic_DNA"/>
</dbReference>
<comment type="caution">
    <text evidence="5">The sequence shown here is derived from an EMBL/GenBank/DDBJ whole genome shotgun (WGS) entry which is preliminary data.</text>
</comment>
<dbReference type="Gene3D" id="3.20.20.370">
    <property type="entry name" value="Glycoside hydrolase/deacetylase"/>
    <property type="match status" value="1"/>
</dbReference>
<keyword evidence="1" id="KW-0479">Metal-binding</keyword>
<dbReference type="InterPro" id="IPR002509">
    <property type="entry name" value="NODB_dom"/>
</dbReference>
<keyword evidence="3" id="KW-0472">Membrane</keyword>
<keyword evidence="2" id="KW-0378">Hydrolase</keyword>
<dbReference type="Gene3D" id="3.90.640.20">
    <property type="entry name" value="Heat-shock cognate protein, ATPase"/>
    <property type="match status" value="1"/>
</dbReference>
<dbReference type="CDD" id="cd10954">
    <property type="entry name" value="CE4_CtAXE_like"/>
    <property type="match status" value="1"/>
</dbReference>
<dbReference type="PANTHER" id="PTHR10587:SF133">
    <property type="entry name" value="CHITIN DEACETYLASE 1-RELATED"/>
    <property type="match status" value="1"/>
</dbReference>
<dbReference type="GO" id="GO:0005975">
    <property type="term" value="P:carbohydrate metabolic process"/>
    <property type="evidence" value="ECO:0007669"/>
    <property type="project" value="InterPro"/>
</dbReference>
<dbReference type="InterPro" id="IPR037126">
    <property type="entry name" value="PdaC/RsiV-like_sf"/>
</dbReference>
<evidence type="ECO:0000313" key="6">
    <source>
        <dbReference type="Proteomes" id="UP000017170"/>
    </source>
</evidence>
<accession>U6SKR9</accession>
<dbReference type="Proteomes" id="UP000017170">
    <property type="component" value="Unassembled WGS sequence"/>
</dbReference>
<feature type="transmembrane region" description="Helical" evidence="3">
    <location>
        <begin position="12"/>
        <end position="36"/>
    </location>
</feature>
<dbReference type="AlphaFoldDB" id="U6SKR9"/>
<dbReference type="SUPFAM" id="SSF88713">
    <property type="entry name" value="Glycoside hydrolase/deacetylase"/>
    <property type="match status" value="1"/>
</dbReference>
<name>U6SKR9_9BACI</name>
<evidence type="ECO:0000256" key="2">
    <source>
        <dbReference type="ARBA" id="ARBA00022801"/>
    </source>
</evidence>
<keyword evidence="6" id="KW-1185">Reference proteome</keyword>
<dbReference type="PATRIC" id="fig|1188261.3.peg.3640"/>
<evidence type="ECO:0000256" key="1">
    <source>
        <dbReference type="ARBA" id="ARBA00022723"/>
    </source>
</evidence>
<protein>
    <recommendedName>
        <fullName evidence="4">NodB homology domain-containing protein</fullName>
    </recommendedName>
</protein>
<organism evidence="5 6">
    <name type="scientific">Alkalihalophilus marmarensis DSM 21297</name>
    <dbReference type="NCBI Taxonomy" id="1188261"/>
    <lineage>
        <taxon>Bacteria</taxon>
        <taxon>Bacillati</taxon>
        <taxon>Bacillota</taxon>
        <taxon>Bacilli</taxon>
        <taxon>Bacillales</taxon>
        <taxon>Bacillaceae</taxon>
        <taxon>Alkalihalophilus</taxon>
    </lineage>
</organism>
<dbReference type="Pfam" id="PF11738">
    <property type="entry name" value="DUF3298"/>
    <property type="match status" value="1"/>
</dbReference>
<dbReference type="InterPro" id="IPR021729">
    <property type="entry name" value="DUF3298"/>
</dbReference>
<dbReference type="GO" id="GO:0016810">
    <property type="term" value="F:hydrolase activity, acting on carbon-nitrogen (but not peptide) bonds"/>
    <property type="evidence" value="ECO:0007669"/>
    <property type="project" value="InterPro"/>
</dbReference>
<evidence type="ECO:0000313" key="5">
    <source>
        <dbReference type="EMBL" id="ERN51505.1"/>
    </source>
</evidence>
<dbReference type="GO" id="GO:0046872">
    <property type="term" value="F:metal ion binding"/>
    <property type="evidence" value="ECO:0007669"/>
    <property type="project" value="UniProtKB-KW"/>
</dbReference>
<sequence length="482" mass="55017">MKRRSIIRRIKLPGWTIILILLLIVTGSTLNFFSYLDKNGLEEPANASVIKDSDDYSGRFPGLDVLVRTKHTDEYTYSIALPETKNESINSILMDWVTEQEKDFTTAIKDQSHQVRSNLTIELDTKRITDDIYSFIFSMYYYLGGANGKEEIQTFTVDLSSGSLLEVDDVINLSAYSKEVQKIIINKLHQEELLQDVLFEDQLNTLLKSPDEWMWSLNQDSFSLYFDEYEIAPGFVGAIELDIPLDDITPYIYEDIFFQSEASAETVNEQIDIDEQEWSKLDPEGKYVALTFDDGPHPIVTPQVLETLNRYDAKATFFMLGIQAQYYPSLVQAVAAEGHEIGNHSMNHPDLTSINDEKVRGELEQTNIHIKEAVGFSPTTMRPPYGAYNDLLVDVMKDADTPIILWSIDSLDWKSRDKDKIAQRVLEDIHDGAIVLMHDIHQATAAALPIILESLHEQGYEFVTVSELLYQRADKIGPHYQY</sequence>
<feature type="domain" description="NodB homology" evidence="4">
    <location>
        <begin position="286"/>
        <end position="463"/>
    </location>
</feature>
<reference evidence="5 6" key="1">
    <citation type="journal article" date="2013" name="Genome Announc.">
        <title>Genome Sequence of the Extreme Obligate Alkaliphile Bacillus marmarensis Strain DSM 21297.</title>
        <authorList>
            <person name="Wernick D.G."/>
            <person name="Choi K.Y."/>
            <person name="Tat C.A."/>
            <person name="Lafontaine Rivera J.G."/>
            <person name="Liao J.C."/>
        </authorList>
    </citation>
    <scope>NUCLEOTIDE SEQUENCE [LARGE SCALE GENOMIC DNA]</scope>
    <source>
        <strain evidence="5 6">DSM 21297</strain>
    </source>
</reference>
<dbReference type="PANTHER" id="PTHR10587">
    <property type="entry name" value="GLYCOSYL TRANSFERASE-RELATED"/>
    <property type="match status" value="1"/>
</dbReference>
<keyword evidence="3" id="KW-0812">Transmembrane</keyword>
<dbReference type="GO" id="GO:0016020">
    <property type="term" value="C:membrane"/>
    <property type="evidence" value="ECO:0007669"/>
    <property type="project" value="TreeGrafter"/>
</dbReference>
<dbReference type="InterPro" id="IPR050248">
    <property type="entry name" value="Polysacc_deacetylase_ArnD"/>
</dbReference>
<evidence type="ECO:0000259" key="4">
    <source>
        <dbReference type="PROSITE" id="PS51677"/>
    </source>
</evidence>
<proteinExistence type="predicted"/>
<dbReference type="PROSITE" id="PS51677">
    <property type="entry name" value="NODB"/>
    <property type="match status" value="1"/>
</dbReference>
<keyword evidence="3" id="KW-1133">Transmembrane helix</keyword>
<gene>
    <name evidence="5" type="ORF">A33I_20490</name>
</gene>
<dbReference type="InterPro" id="IPR011330">
    <property type="entry name" value="Glyco_hydro/deAcase_b/a-brl"/>
</dbReference>
<evidence type="ECO:0000256" key="3">
    <source>
        <dbReference type="SAM" id="Phobius"/>
    </source>
</evidence>
<dbReference type="Pfam" id="PF01522">
    <property type="entry name" value="Polysacc_deac_1"/>
    <property type="match status" value="1"/>
</dbReference>